<reference evidence="2 3" key="1">
    <citation type="submission" date="2019-04" db="EMBL/GenBank/DDBJ databases">
        <title>High contiguity whole genome sequence and gene annotation resource for two Venturia nashicola isolates.</title>
        <authorList>
            <person name="Prokchorchik M."/>
            <person name="Won K."/>
            <person name="Lee Y."/>
            <person name="Choi E.D."/>
            <person name="Segonzac C."/>
            <person name="Sohn K.H."/>
        </authorList>
    </citation>
    <scope>NUCLEOTIDE SEQUENCE [LARGE SCALE GENOMIC DNA]</scope>
    <source>
        <strain evidence="2 3">PRI2</strain>
    </source>
</reference>
<dbReference type="AlphaFoldDB" id="A0A4Z1PWP5"/>
<proteinExistence type="predicted"/>
<keyword evidence="3" id="KW-1185">Reference proteome</keyword>
<sequence length="104" mass="11642">MAAIPRIAEVVGAIVWQEHTLRTVAFTPLEPIDFDGSPDSPPSNTSTPESFVRRQQAIIDGLPLEDPMSLRFAVRDYPGSFFRNSIAHSLVDSQYDPYLRCVYS</sequence>
<dbReference type="EMBL" id="SNSC02000001">
    <property type="protein sequence ID" value="TID27850.1"/>
    <property type="molecule type" value="Genomic_DNA"/>
</dbReference>
<evidence type="ECO:0000313" key="2">
    <source>
        <dbReference type="EMBL" id="TID27850.1"/>
    </source>
</evidence>
<protein>
    <submittedName>
        <fullName evidence="2">Uncharacterized protein</fullName>
    </submittedName>
</protein>
<name>A0A4Z1PWP5_9PEZI</name>
<dbReference type="Proteomes" id="UP000298493">
    <property type="component" value="Unassembled WGS sequence"/>
</dbReference>
<gene>
    <name evidence="2" type="ORF">E6O75_ATG00617</name>
</gene>
<feature type="region of interest" description="Disordered" evidence="1">
    <location>
        <begin position="32"/>
        <end position="51"/>
    </location>
</feature>
<evidence type="ECO:0000256" key="1">
    <source>
        <dbReference type="SAM" id="MobiDB-lite"/>
    </source>
</evidence>
<organism evidence="2 3">
    <name type="scientific">Venturia nashicola</name>
    <dbReference type="NCBI Taxonomy" id="86259"/>
    <lineage>
        <taxon>Eukaryota</taxon>
        <taxon>Fungi</taxon>
        <taxon>Dikarya</taxon>
        <taxon>Ascomycota</taxon>
        <taxon>Pezizomycotina</taxon>
        <taxon>Dothideomycetes</taxon>
        <taxon>Pleosporomycetidae</taxon>
        <taxon>Venturiales</taxon>
        <taxon>Venturiaceae</taxon>
        <taxon>Venturia</taxon>
    </lineage>
</organism>
<accession>A0A4Z1PWP5</accession>
<evidence type="ECO:0000313" key="3">
    <source>
        <dbReference type="Proteomes" id="UP000298493"/>
    </source>
</evidence>
<comment type="caution">
    <text evidence="2">The sequence shown here is derived from an EMBL/GenBank/DDBJ whole genome shotgun (WGS) entry which is preliminary data.</text>
</comment>